<evidence type="ECO:0000256" key="6">
    <source>
        <dbReference type="ARBA" id="ARBA00023098"/>
    </source>
</evidence>
<feature type="binding site" evidence="13">
    <location>
        <position position="136"/>
    </location>
    <ligand>
        <name>sn-glycerol 3-phosphate</name>
        <dbReference type="ChEBI" id="CHEBI:57597"/>
    </ligand>
</feature>
<feature type="binding site" evidence="15">
    <location>
        <position position="106"/>
    </location>
    <ligand>
        <name>substrate</name>
    </ligand>
</feature>
<dbReference type="SUPFAM" id="SSF51735">
    <property type="entry name" value="NAD(P)-binding Rossmann-fold domains"/>
    <property type="match status" value="1"/>
</dbReference>
<gene>
    <name evidence="13" type="primary">gpsA</name>
    <name evidence="20" type="ORF">SAMN05660235_01000</name>
</gene>
<dbReference type="GO" id="GO:0141152">
    <property type="term" value="F:glycerol-3-phosphate dehydrogenase (NAD+) activity"/>
    <property type="evidence" value="ECO:0007669"/>
    <property type="project" value="RHEA"/>
</dbReference>
<evidence type="ECO:0000256" key="8">
    <source>
        <dbReference type="ARBA" id="ARBA00023264"/>
    </source>
</evidence>
<evidence type="ECO:0000256" key="5">
    <source>
        <dbReference type="ARBA" id="ARBA00023027"/>
    </source>
</evidence>
<dbReference type="GO" id="GO:0046167">
    <property type="term" value="P:glycerol-3-phosphate biosynthetic process"/>
    <property type="evidence" value="ECO:0007669"/>
    <property type="project" value="UniProtKB-UniRule"/>
</dbReference>
<dbReference type="InterPro" id="IPR036291">
    <property type="entry name" value="NAD(P)-bd_dom_sf"/>
</dbReference>
<dbReference type="GO" id="GO:0005829">
    <property type="term" value="C:cytosol"/>
    <property type="evidence" value="ECO:0007669"/>
    <property type="project" value="TreeGrafter"/>
</dbReference>
<keyword evidence="8 13" id="KW-1208">Phospholipid metabolism</keyword>
<feature type="binding site" evidence="13">
    <location>
        <position position="10"/>
    </location>
    <ligand>
        <name>NADPH</name>
        <dbReference type="ChEBI" id="CHEBI:57783"/>
    </ligand>
</feature>
<dbReference type="PANTHER" id="PTHR11728:SF1">
    <property type="entry name" value="GLYCEROL-3-PHOSPHATE DEHYDROGENASE [NAD(+)] 2, CHLOROPLASTIC"/>
    <property type="match status" value="1"/>
</dbReference>
<dbReference type="GO" id="GO:0008654">
    <property type="term" value="P:phospholipid biosynthetic process"/>
    <property type="evidence" value="ECO:0007669"/>
    <property type="project" value="UniProtKB-KW"/>
</dbReference>
<keyword evidence="5 13" id="KW-0520">NAD</keyword>
<keyword evidence="21" id="KW-1185">Reference proteome</keyword>
<dbReference type="Pfam" id="PF07479">
    <property type="entry name" value="NAD_Gly3P_dh_C"/>
    <property type="match status" value="1"/>
</dbReference>
<dbReference type="EMBL" id="FNBU01000005">
    <property type="protein sequence ID" value="SDF26120.1"/>
    <property type="molecule type" value="Genomic_DNA"/>
</dbReference>
<comment type="subcellular location">
    <subcellularLocation>
        <location evidence="13">Cytoplasm</location>
    </subcellularLocation>
</comment>
<dbReference type="PRINTS" id="PR00077">
    <property type="entry name" value="GPDHDRGNASE"/>
</dbReference>
<feature type="binding site" evidence="16">
    <location>
        <position position="255"/>
    </location>
    <ligand>
        <name>NAD(+)</name>
        <dbReference type="ChEBI" id="CHEBI:57540"/>
    </ligand>
</feature>
<evidence type="ECO:0000256" key="16">
    <source>
        <dbReference type="PIRSR" id="PIRSR000114-3"/>
    </source>
</evidence>
<dbReference type="PIRSF" id="PIRSF000114">
    <property type="entry name" value="Glycerol-3-P_dh"/>
    <property type="match status" value="1"/>
</dbReference>
<evidence type="ECO:0000256" key="1">
    <source>
        <dbReference type="ARBA" id="ARBA00011009"/>
    </source>
</evidence>
<dbReference type="RefSeq" id="WP_281240869.1">
    <property type="nucleotide sequence ID" value="NZ_FNBU01000005.1"/>
</dbReference>
<dbReference type="HAMAP" id="MF_00394">
    <property type="entry name" value="NAD_Glyc3P_dehydrog"/>
    <property type="match status" value="1"/>
</dbReference>
<sequence>MKVAVIGAGSWGTALAGLLGENGHEVVLWARSNRLAEELNRTRENTAYLPGVLLPASVVVTSDLKQAVAGARFIFVVTPSHAVRETAAALNKTSLAGGSIIVSAAKGLELSTFKRMSEVIAEELPACAESIAVLSGPNHAEEVGRRHPTASVVAATSQEVAELVQDLLMNPFFRVYTNPDVIGVELGGALKNIIALGAGIAEGLGFGDNAKAALMTRGLAEIARLGMAMGAKPLTFAGLAGIGDLMVTCTSRHSRNRRAGIMVAQGKSVQQIQAETNMVVEGIRSTLAAYKLAQRYGIVMPITEQTYRILYEGKPPRDAVLELMTRGKTHEIEEVAISHGILWQK</sequence>
<dbReference type="NCBIfam" id="NF000941">
    <property type="entry name" value="PRK00094.1-3"/>
    <property type="match status" value="1"/>
</dbReference>
<feature type="binding site" evidence="13">
    <location>
        <position position="191"/>
    </location>
    <ligand>
        <name>sn-glycerol 3-phosphate</name>
        <dbReference type="ChEBI" id="CHEBI:57597"/>
    </ligand>
</feature>
<dbReference type="InterPro" id="IPR006168">
    <property type="entry name" value="G3P_DH_NAD-dep"/>
</dbReference>
<dbReference type="STRING" id="1123285.SAMN05660235_01000"/>
<accession>A0A1G7JMD1</accession>
<dbReference type="AlphaFoldDB" id="A0A1G7JMD1"/>
<dbReference type="PROSITE" id="PS00957">
    <property type="entry name" value="NAD_G3PDH"/>
    <property type="match status" value="1"/>
</dbReference>
<evidence type="ECO:0000256" key="13">
    <source>
        <dbReference type="HAMAP-Rule" id="MF_00394"/>
    </source>
</evidence>
<dbReference type="NCBIfam" id="NF000942">
    <property type="entry name" value="PRK00094.1-4"/>
    <property type="match status" value="1"/>
</dbReference>
<evidence type="ECO:0000256" key="11">
    <source>
        <dbReference type="ARBA" id="ARBA00069372"/>
    </source>
</evidence>
<comment type="caution">
    <text evidence="13">Lacks conserved residue(s) required for the propagation of feature annotation.</text>
</comment>
<name>A0A1G7JMD1_9FIRM</name>
<keyword evidence="4 13" id="KW-0560">Oxidoreductase</keyword>
<evidence type="ECO:0000259" key="18">
    <source>
        <dbReference type="Pfam" id="PF01210"/>
    </source>
</evidence>
<feature type="binding site" evidence="13">
    <location>
        <position position="48"/>
    </location>
    <ligand>
        <name>NADPH</name>
        <dbReference type="ChEBI" id="CHEBI:57783"/>
    </ligand>
</feature>
<protein>
    <recommendedName>
        <fullName evidence="11 13">Glycerol-3-phosphate dehydrogenase [NAD(P)+]</fullName>
        <ecNumber evidence="10 13">1.1.1.94</ecNumber>
    </recommendedName>
    <alternativeName>
        <fullName evidence="13">NAD(P)(+)-dependent glycerol-3-phosphate dehydrogenase</fullName>
    </alternativeName>
    <alternativeName>
        <fullName evidence="12 13">NAD(P)H-dependent dihydroxyacetone-phosphate reductase</fullName>
    </alternativeName>
</protein>
<feature type="binding site" evidence="13">
    <location>
        <position position="255"/>
    </location>
    <ligand>
        <name>NADPH</name>
        <dbReference type="ChEBI" id="CHEBI:57783"/>
    </ligand>
</feature>
<evidence type="ECO:0000256" key="9">
    <source>
        <dbReference type="ARBA" id="ARBA00052716"/>
    </source>
</evidence>
<feature type="binding site" evidence="13">
    <location>
        <position position="279"/>
    </location>
    <ligand>
        <name>NADPH</name>
        <dbReference type="ChEBI" id="CHEBI:57783"/>
    </ligand>
</feature>
<dbReference type="GO" id="GO:0046168">
    <property type="term" value="P:glycerol-3-phosphate catabolic process"/>
    <property type="evidence" value="ECO:0007669"/>
    <property type="project" value="InterPro"/>
</dbReference>
<dbReference type="EC" id="1.1.1.94" evidence="10 13"/>
<evidence type="ECO:0000256" key="3">
    <source>
        <dbReference type="ARBA" id="ARBA00022857"/>
    </source>
</evidence>
<dbReference type="GO" id="GO:0006650">
    <property type="term" value="P:glycerophospholipid metabolic process"/>
    <property type="evidence" value="ECO:0007669"/>
    <property type="project" value="UniProtKB-UniRule"/>
</dbReference>
<evidence type="ECO:0000256" key="4">
    <source>
        <dbReference type="ARBA" id="ARBA00023002"/>
    </source>
</evidence>
<feature type="binding site" evidence="13">
    <location>
        <position position="281"/>
    </location>
    <ligand>
        <name>NADPH</name>
        <dbReference type="ChEBI" id="CHEBI:57783"/>
    </ligand>
</feature>
<dbReference type="GO" id="GO:0141153">
    <property type="term" value="F:glycerol-3-phosphate dehydrogenase (NADP+) activity"/>
    <property type="evidence" value="ECO:0007669"/>
    <property type="project" value="RHEA"/>
</dbReference>
<comment type="catalytic activity">
    <reaction evidence="9">
        <text>sn-glycerol 3-phosphate + NADP(+) = dihydroxyacetone phosphate + NADPH + H(+)</text>
        <dbReference type="Rhea" id="RHEA:11096"/>
        <dbReference type="ChEBI" id="CHEBI:15378"/>
        <dbReference type="ChEBI" id="CHEBI:57597"/>
        <dbReference type="ChEBI" id="CHEBI:57642"/>
        <dbReference type="ChEBI" id="CHEBI:57783"/>
        <dbReference type="ChEBI" id="CHEBI:58349"/>
        <dbReference type="EC" id="1.1.1.94"/>
    </reaction>
    <physiologicalReaction direction="right-to-left" evidence="9">
        <dbReference type="Rhea" id="RHEA:11098"/>
    </physiologicalReaction>
</comment>
<dbReference type="NCBIfam" id="NF000940">
    <property type="entry name" value="PRK00094.1-2"/>
    <property type="match status" value="1"/>
</dbReference>
<comment type="catalytic activity">
    <reaction evidence="13">
        <text>sn-glycerol 3-phosphate + NAD(+) = dihydroxyacetone phosphate + NADH + H(+)</text>
        <dbReference type="Rhea" id="RHEA:11092"/>
        <dbReference type="ChEBI" id="CHEBI:15378"/>
        <dbReference type="ChEBI" id="CHEBI:57540"/>
        <dbReference type="ChEBI" id="CHEBI:57597"/>
        <dbReference type="ChEBI" id="CHEBI:57642"/>
        <dbReference type="ChEBI" id="CHEBI:57945"/>
        <dbReference type="EC" id="1.1.1.94"/>
    </reaction>
</comment>
<dbReference type="GO" id="GO:0005975">
    <property type="term" value="P:carbohydrate metabolic process"/>
    <property type="evidence" value="ECO:0007669"/>
    <property type="project" value="InterPro"/>
</dbReference>
<feature type="binding site" evidence="13">
    <location>
        <position position="256"/>
    </location>
    <ligand>
        <name>sn-glycerol 3-phosphate</name>
        <dbReference type="ChEBI" id="CHEBI:57597"/>
    </ligand>
</feature>
<reference evidence="21" key="1">
    <citation type="submission" date="2016-10" db="EMBL/GenBank/DDBJ databases">
        <authorList>
            <person name="Varghese N."/>
            <person name="Submissions S."/>
        </authorList>
    </citation>
    <scope>NUCLEOTIDE SEQUENCE [LARGE SCALE GENOMIC DNA]</scope>
    <source>
        <strain evidence="21">DSM 23256</strain>
    </source>
</reference>
<dbReference type="FunFam" id="3.40.50.720:FF:000019">
    <property type="entry name" value="Glycerol-3-phosphate dehydrogenase [NAD(P)+]"/>
    <property type="match status" value="1"/>
</dbReference>
<dbReference type="Pfam" id="PF01210">
    <property type="entry name" value="NAD_Gly3P_dh_N"/>
    <property type="match status" value="1"/>
</dbReference>
<dbReference type="InterPro" id="IPR008927">
    <property type="entry name" value="6-PGluconate_DH-like_C_sf"/>
</dbReference>
<evidence type="ECO:0000256" key="15">
    <source>
        <dbReference type="PIRSR" id="PIRSR000114-2"/>
    </source>
</evidence>
<feature type="binding site" evidence="13">
    <location>
        <position position="31"/>
    </location>
    <ligand>
        <name>NADPH</name>
        <dbReference type="ChEBI" id="CHEBI:57783"/>
    </ligand>
</feature>
<keyword evidence="3 13" id="KW-0521">NADP</keyword>
<keyword evidence="13" id="KW-0963">Cytoplasm</keyword>
<evidence type="ECO:0000256" key="10">
    <source>
        <dbReference type="ARBA" id="ARBA00066687"/>
    </source>
</evidence>
<feature type="domain" description="Glycerol-3-phosphate dehydrogenase NAD-dependent C-terminal" evidence="19">
    <location>
        <begin position="180"/>
        <end position="320"/>
    </location>
</feature>
<feature type="active site" description="Proton acceptor" evidence="13 14">
    <location>
        <position position="191"/>
    </location>
</feature>
<dbReference type="GO" id="GO:0051287">
    <property type="term" value="F:NAD binding"/>
    <property type="evidence" value="ECO:0007669"/>
    <property type="project" value="InterPro"/>
</dbReference>
<evidence type="ECO:0000313" key="20">
    <source>
        <dbReference type="EMBL" id="SDF26120.1"/>
    </source>
</evidence>
<evidence type="ECO:0000256" key="17">
    <source>
        <dbReference type="RuleBase" id="RU000437"/>
    </source>
</evidence>
<dbReference type="UniPathway" id="UPA00940"/>
<feature type="binding site" evidence="13">
    <location>
        <position position="106"/>
    </location>
    <ligand>
        <name>sn-glycerol 3-phosphate</name>
        <dbReference type="ChEBI" id="CHEBI:57597"/>
    </ligand>
</feature>
<dbReference type="Gene3D" id="1.10.1040.10">
    <property type="entry name" value="N-(1-d-carboxylethyl)-l-norvaline Dehydrogenase, domain 2"/>
    <property type="match status" value="1"/>
</dbReference>
<evidence type="ECO:0000256" key="12">
    <source>
        <dbReference type="ARBA" id="ARBA00080511"/>
    </source>
</evidence>
<dbReference type="InterPro" id="IPR006109">
    <property type="entry name" value="G3P_DH_NAD-dep_C"/>
</dbReference>
<keyword evidence="6 13" id="KW-0443">Lipid metabolism</keyword>
<dbReference type="PANTHER" id="PTHR11728">
    <property type="entry name" value="GLYCEROL-3-PHOSPHATE DEHYDROGENASE"/>
    <property type="match status" value="1"/>
</dbReference>
<dbReference type="InterPro" id="IPR013328">
    <property type="entry name" value="6PGD_dom2"/>
</dbReference>
<keyword evidence="7 13" id="KW-0594">Phospholipid biosynthesis</keyword>
<dbReference type="Proteomes" id="UP000243333">
    <property type="component" value="Unassembled WGS sequence"/>
</dbReference>
<proteinExistence type="inferred from homology"/>
<feature type="binding site" evidence="13">
    <location>
        <position position="140"/>
    </location>
    <ligand>
        <name>NADPH</name>
        <dbReference type="ChEBI" id="CHEBI:57783"/>
    </ligand>
</feature>
<feature type="domain" description="Glycerol-3-phosphate dehydrogenase NAD-dependent N-terminal" evidence="18">
    <location>
        <begin position="2"/>
        <end position="160"/>
    </location>
</feature>
<comment type="similarity">
    <text evidence="1 13 17">Belongs to the NAD-dependent glycerol-3-phosphate dehydrogenase family.</text>
</comment>
<keyword evidence="13" id="KW-0547">Nucleotide-binding</keyword>
<keyword evidence="2 13" id="KW-0444">Lipid biosynthesis</keyword>
<dbReference type="Gene3D" id="3.40.50.720">
    <property type="entry name" value="NAD(P)-binding Rossmann-like Domain"/>
    <property type="match status" value="1"/>
</dbReference>
<dbReference type="SUPFAM" id="SSF48179">
    <property type="entry name" value="6-phosphogluconate dehydrogenase C-terminal domain-like"/>
    <property type="match status" value="1"/>
</dbReference>
<feature type="binding site" evidence="15">
    <location>
        <begin position="255"/>
        <end position="256"/>
    </location>
    <ligand>
        <name>substrate</name>
    </ligand>
</feature>
<evidence type="ECO:0000256" key="7">
    <source>
        <dbReference type="ARBA" id="ARBA00023209"/>
    </source>
</evidence>
<evidence type="ECO:0000313" key="21">
    <source>
        <dbReference type="Proteomes" id="UP000243333"/>
    </source>
</evidence>
<feature type="binding site" evidence="16">
    <location>
        <position position="140"/>
    </location>
    <ligand>
        <name>NAD(+)</name>
        <dbReference type="ChEBI" id="CHEBI:57540"/>
    </ligand>
</feature>
<feature type="binding site" evidence="13">
    <location>
        <position position="254"/>
    </location>
    <ligand>
        <name>sn-glycerol 3-phosphate</name>
        <dbReference type="ChEBI" id="CHEBI:57597"/>
    </ligand>
</feature>
<feature type="binding site" evidence="16">
    <location>
        <begin position="7"/>
        <end position="12"/>
    </location>
    <ligand>
        <name>NAD(+)</name>
        <dbReference type="ChEBI" id="CHEBI:57540"/>
    </ligand>
</feature>
<organism evidence="20 21">
    <name type="scientific">Sporolituus thermophilus DSM 23256</name>
    <dbReference type="NCBI Taxonomy" id="1123285"/>
    <lineage>
        <taxon>Bacteria</taxon>
        <taxon>Bacillati</taxon>
        <taxon>Bacillota</taxon>
        <taxon>Negativicutes</taxon>
        <taxon>Selenomonadales</taxon>
        <taxon>Sporomusaceae</taxon>
        <taxon>Sporolituus</taxon>
    </lineage>
</organism>
<comment type="function">
    <text evidence="13">Catalyzes the reduction of the glycolytic intermediate dihydroxyacetone phosphate (DHAP) to sn-glycerol 3-phosphate (G3P), the key precursor for phospholipid synthesis.</text>
</comment>
<evidence type="ECO:0000259" key="19">
    <source>
        <dbReference type="Pfam" id="PF07479"/>
    </source>
</evidence>
<evidence type="ECO:0000256" key="2">
    <source>
        <dbReference type="ARBA" id="ARBA00022516"/>
    </source>
</evidence>
<comment type="pathway">
    <text evidence="13">Membrane lipid metabolism; glycerophospholipid metabolism.</text>
</comment>
<dbReference type="InterPro" id="IPR011128">
    <property type="entry name" value="G3P_DH_NAD-dep_N"/>
</dbReference>
<feature type="binding site" evidence="13">
    <location>
        <position position="11"/>
    </location>
    <ligand>
        <name>NADPH</name>
        <dbReference type="ChEBI" id="CHEBI:57783"/>
    </ligand>
</feature>
<feature type="binding site" evidence="13">
    <location>
        <position position="244"/>
    </location>
    <ligand>
        <name>sn-glycerol 3-phosphate</name>
        <dbReference type="ChEBI" id="CHEBI:57597"/>
    </ligand>
</feature>
<dbReference type="FunFam" id="1.10.1040.10:FF:000001">
    <property type="entry name" value="Glycerol-3-phosphate dehydrogenase [NAD(P)+]"/>
    <property type="match status" value="1"/>
</dbReference>
<evidence type="ECO:0000256" key="14">
    <source>
        <dbReference type="PIRSR" id="PIRSR000114-1"/>
    </source>
</evidence>
<feature type="binding site" evidence="13">
    <location>
        <position position="106"/>
    </location>
    <ligand>
        <name>NADPH</name>
        <dbReference type="ChEBI" id="CHEBI:57783"/>
    </ligand>
</feature>
<feature type="binding site" evidence="13">
    <location>
        <position position="255"/>
    </location>
    <ligand>
        <name>sn-glycerol 3-phosphate</name>
        <dbReference type="ChEBI" id="CHEBI:57597"/>
    </ligand>
</feature>